<keyword evidence="8" id="KW-1185">Reference proteome</keyword>
<dbReference type="InterPro" id="IPR029044">
    <property type="entry name" value="Nucleotide-diphossugar_trans"/>
</dbReference>
<keyword evidence="5" id="KW-0472">Membrane</keyword>
<dbReference type="RefSeq" id="WP_157176127.1">
    <property type="nucleotide sequence ID" value="NZ_BMJP01000003.1"/>
</dbReference>
<gene>
    <name evidence="7" type="ORF">FHS99_002192</name>
</gene>
<dbReference type="EMBL" id="JACIJR010000005">
    <property type="protein sequence ID" value="MBB5729696.1"/>
    <property type="molecule type" value="Genomic_DNA"/>
</dbReference>
<organism evidence="7 8">
    <name type="scientific">Sphingomonas prati</name>
    <dbReference type="NCBI Taxonomy" id="1843237"/>
    <lineage>
        <taxon>Bacteria</taxon>
        <taxon>Pseudomonadati</taxon>
        <taxon>Pseudomonadota</taxon>
        <taxon>Alphaproteobacteria</taxon>
        <taxon>Sphingomonadales</taxon>
        <taxon>Sphingomonadaceae</taxon>
        <taxon>Sphingomonas</taxon>
    </lineage>
</organism>
<feature type="domain" description="Glycosyltransferase 2-like" evidence="6">
    <location>
        <begin position="15"/>
        <end position="140"/>
    </location>
</feature>
<reference evidence="7 8" key="1">
    <citation type="submission" date="2020-08" db="EMBL/GenBank/DDBJ databases">
        <title>Genomic Encyclopedia of Type Strains, Phase IV (KMG-IV): sequencing the most valuable type-strain genomes for metagenomic binning, comparative biology and taxonomic classification.</title>
        <authorList>
            <person name="Goeker M."/>
        </authorList>
    </citation>
    <scope>NUCLEOTIDE SEQUENCE [LARGE SCALE GENOMIC DNA]</scope>
    <source>
        <strain evidence="7 8">DSM 103336</strain>
    </source>
</reference>
<dbReference type="CDD" id="cd00761">
    <property type="entry name" value="Glyco_tranf_GTA_type"/>
    <property type="match status" value="1"/>
</dbReference>
<evidence type="ECO:0000256" key="3">
    <source>
        <dbReference type="ARBA" id="ARBA00022676"/>
    </source>
</evidence>
<evidence type="ECO:0000256" key="4">
    <source>
        <dbReference type="ARBA" id="ARBA00022679"/>
    </source>
</evidence>
<evidence type="ECO:0000256" key="5">
    <source>
        <dbReference type="ARBA" id="ARBA00023136"/>
    </source>
</evidence>
<dbReference type="GO" id="GO:0016757">
    <property type="term" value="F:glycosyltransferase activity"/>
    <property type="evidence" value="ECO:0007669"/>
    <property type="project" value="UniProtKB-KW"/>
</dbReference>
<keyword evidence="4 7" id="KW-0808">Transferase</keyword>
<evidence type="ECO:0000256" key="2">
    <source>
        <dbReference type="ARBA" id="ARBA00022475"/>
    </source>
</evidence>
<keyword evidence="3" id="KW-0328">Glycosyltransferase</keyword>
<comment type="subcellular location">
    <subcellularLocation>
        <location evidence="1">Cell membrane</location>
    </subcellularLocation>
</comment>
<dbReference type="PANTHER" id="PTHR43646:SF2">
    <property type="entry name" value="GLYCOSYLTRANSFERASE 2-LIKE DOMAIN-CONTAINING PROTEIN"/>
    <property type="match status" value="1"/>
</dbReference>
<dbReference type="InterPro" id="IPR001173">
    <property type="entry name" value="Glyco_trans_2-like"/>
</dbReference>
<dbReference type="SUPFAM" id="SSF53448">
    <property type="entry name" value="Nucleotide-diphospho-sugar transferases"/>
    <property type="match status" value="1"/>
</dbReference>
<dbReference type="GO" id="GO:0005886">
    <property type="term" value="C:plasma membrane"/>
    <property type="evidence" value="ECO:0007669"/>
    <property type="project" value="UniProtKB-SubCell"/>
</dbReference>
<dbReference type="OrthoDB" id="8416156at2"/>
<dbReference type="Pfam" id="PF00535">
    <property type="entry name" value="Glycos_transf_2"/>
    <property type="match status" value="1"/>
</dbReference>
<dbReference type="Gene3D" id="3.90.550.10">
    <property type="entry name" value="Spore Coat Polysaccharide Biosynthesis Protein SpsA, Chain A"/>
    <property type="match status" value="1"/>
</dbReference>
<dbReference type="PANTHER" id="PTHR43646">
    <property type="entry name" value="GLYCOSYLTRANSFERASE"/>
    <property type="match status" value="1"/>
</dbReference>
<accession>A0A7W9BT93</accession>
<proteinExistence type="predicted"/>
<evidence type="ECO:0000313" key="7">
    <source>
        <dbReference type="EMBL" id="MBB5729696.1"/>
    </source>
</evidence>
<dbReference type="Proteomes" id="UP000546701">
    <property type="component" value="Unassembled WGS sequence"/>
</dbReference>
<evidence type="ECO:0000313" key="8">
    <source>
        <dbReference type="Proteomes" id="UP000546701"/>
    </source>
</evidence>
<evidence type="ECO:0000259" key="6">
    <source>
        <dbReference type="Pfam" id="PF00535"/>
    </source>
</evidence>
<keyword evidence="2" id="KW-1003">Cell membrane</keyword>
<protein>
    <submittedName>
        <fullName evidence="7">Glycosyltransferase involved in cell wall biosynthesis</fullName>
    </submittedName>
</protein>
<evidence type="ECO:0000256" key="1">
    <source>
        <dbReference type="ARBA" id="ARBA00004236"/>
    </source>
</evidence>
<dbReference type="AlphaFoldDB" id="A0A7W9BT93"/>
<sequence length="303" mass="33890">MNRTQPLNSPVIGAVVIGRNEAARLGRALASVREQIATIVYVDSGSQDASREIAASLGVDVVRLPIASGFTAARARNAGFARLRTLLPAVDLVQFVDGDCDLEPGWVAAATAFLRAVPDAAVVCGRRRERFPDASRYNRLCDHEWDTRIGRTESCGGDALFRAAAFAAVDGFCDTLIAGEEPELCHRLSRAGWTIHRIDHAMTRHDAAMTRFGQWWQRNRRSGYAHAQALTMRDGLDTRLLRIVASNIFWSTPVGWPLWPLLWLRLLVRRGALYATYTTIGKLPHLHGQIDYWSRQRRLIEYK</sequence>
<name>A0A7W9BT93_9SPHN</name>
<comment type="caution">
    <text evidence="7">The sequence shown here is derived from an EMBL/GenBank/DDBJ whole genome shotgun (WGS) entry which is preliminary data.</text>
</comment>